<dbReference type="PANTHER" id="PTHR14456:SF2">
    <property type="entry name" value="INOSITOL-PENTAKISPHOSPHATE 2-KINASE"/>
    <property type="match status" value="1"/>
</dbReference>
<sequence>MILTLFANGNSYLVFNHSSQSNQFNELNDYLLKLSILRESVVTTKYKLNVARKLNKLFLKLGYPVSLKRSLYSINSDTANIIRKQLKQLKHNNSLEISDNTIKKSSFMKYPNVEGCFFEENAHDHHTPNILSLSKNINSRNYYHHLTIELKVKCGLDDFSDYPNLFTIRNTLRHLSSMNYVSHNPTKLFSNAITEIKQQLLMLSNEINHKYIKIFINGQVIGNNEINNTQLLDIVANTITSSNGLIGNILKLQASSAGQQFLAHVIYLLLDIFYQYSGHLTDSWKIYYLQRFKTFNISPCDIETNIHLSIQIGNFKKGIFLIKTLLSLLITMGHIELNGCLIFFSKKFNQYNKLDTGITYHPLVKLRDYLERYSRKGYPNISLHRTNSFKSLFVKYNIVRDSIRWLQNFFIGRTMMDCSLIYNIQNAKDNHPSTDNSMEKHHIYNELMPRYGYTMSNNQLIKISLVDLDIKPYRRVGKWANDTYIAIKRYRSTLTNHQQLIVK</sequence>
<dbReference type="GO" id="GO:0035299">
    <property type="term" value="F:inositol-1,3,4,5,6-pentakisphosphate 2-kinase activity"/>
    <property type="evidence" value="ECO:0007669"/>
    <property type="project" value="UniProtKB-EC"/>
</dbReference>
<dbReference type="KEGG" id="bmic:BMR1_02g01700"/>
<keyword evidence="4 6" id="KW-0418">Kinase</keyword>
<dbReference type="AlphaFoldDB" id="A0A1R4AAA0"/>
<comment type="domain">
    <text evidence="6">The EXKPK motif is conserved in inositol-pentakisphosphate 2-kinases of both family 1 and 2.</text>
</comment>
<dbReference type="EMBL" id="FO082872">
    <property type="protein sequence ID" value="SJK85931.1"/>
    <property type="molecule type" value="Genomic_DNA"/>
</dbReference>
<keyword evidence="8" id="KW-1185">Reference proteome</keyword>
<comment type="catalytic activity">
    <reaction evidence="6">
        <text>1D-myo-inositol 1,3,4,5,6-pentakisphosphate + ATP = 1D-myo-inositol hexakisphosphate + ADP + H(+)</text>
        <dbReference type="Rhea" id="RHEA:20313"/>
        <dbReference type="ChEBI" id="CHEBI:15378"/>
        <dbReference type="ChEBI" id="CHEBI:30616"/>
        <dbReference type="ChEBI" id="CHEBI:57733"/>
        <dbReference type="ChEBI" id="CHEBI:58130"/>
        <dbReference type="ChEBI" id="CHEBI:456216"/>
        <dbReference type="EC" id="2.7.1.158"/>
    </reaction>
</comment>
<organism evidence="7 8">
    <name type="scientific">Babesia microti (strain RI)</name>
    <dbReference type="NCBI Taxonomy" id="1133968"/>
    <lineage>
        <taxon>Eukaryota</taxon>
        <taxon>Sar</taxon>
        <taxon>Alveolata</taxon>
        <taxon>Apicomplexa</taxon>
        <taxon>Aconoidasida</taxon>
        <taxon>Piroplasmida</taxon>
        <taxon>Babesiidae</taxon>
        <taxon>Babesia</taxon>
    </lineage>
</organism>
<keyword evidence="2 6" id="KW-0808">Transferase</keyword>
<reference evidence="7 8" key="3">
    <citation type="journal article" date="2016" name="Sci. Rep.">
        <title>Genome-wide diversity and gene expression profiling of Babesia microti isolates identify polymorphic genes that mediate host-pathogen interactions.</title>
        <authorList>
            <person name="Silva J.C."/>
            <person name="Cornillot E."/>
            <person name="McCracken C."/>
            <person name="Usmani-Brown S."/>
            <person name="Dwivedi A."/>
            <person name="Ifeonu O.O."/>
            <person name="Crabtree J."/>
            <person name="Gotia H.T."/>
            <person name="Virji A.Z."/>
            <person name="Reynes C."/>
            <person name="Colinge J."/>
            <person name="Kumar V."/>
            <person name="Lawres L."/>
            <person name="Pazzi J.E."/>
            <person name="Pablo J.V."/>
            <person name="Hung C."/>
            <person name="Brancato J."/>
            <person name="Kumari P."/>
            <person name="Orvis J."/>
            <person name="Tretina K."/>
            <person name="Chibucos M."/>
            <person name="Ott S."/>
            <person name="Sadzewicz L."/>
            <person name="Sengamalay N."/>
            <person name="Shetty A.C."/>
            <person name="Su Q."/>
            <person name="Tallon L."/>
            <person name="Fraser C.M."/>
            <person name="Frutos R."/>
            <person name="Molina D.M."/>
            <person name="Krause P.J."/>
            <person name="Ben Mamoun C."/>
        </authorList>
    </citation>
    <scope>NUCLEOTIDE SEQUENCE [LARGE SCALE GENOMIC DNA]</scope>
    <source>
        <strain evidence="7 8">RI</strain>
    </source>
</reference>
<evidence type="ECO:0000256" key="3">
    <source>
        <dbReference type="ARBA" id="ARBA00022741"/>
    </source>
</evidence>
<comment type="function">
    <text evidence="6">Phosphorylates Ins(1,3,4,5,6)P5 at position 2 to form Ins(1,2,3,4,5,6)P6 (InsP6 or phytate).</text>
</comment>
<protein>
    <recommendedName>
        <fullName evidence="1 6">Inositol-pentakisphosphate 2-kinase</fullName>
        <ecNumber evidence="1 6">2.7.1.158</ecNumber>
    </recommendedName>
</protein>
<evidence type="ECO:0000313" key="7">
    <source>
        <dbReference type="EMBL" id="SJK85931.1"/>
    </source>
</evidence>
<dbReference type="GeneID" id="24424125"/>
<dbReference type="RefSeq" id="XP_021338138.1">
    <property type="nucleotide sequence ID" value="XM_021481502.1"/>
</dbReference>
<keyword evidence="5 6" id="KW-0067">ATP-binding</keyword>
<reference evidence="7 8" key="2">
    <citation type="journal article" date="2013" name="PLoS ONE">
        <title>Whole genome mapping and re-organization of the nuclear and mitochondrial genomes of Babesia microti isolates.</title>
        <authorList>
            <person name="Cornillot E."/>
            <person name="Dassouli A."/>
            <person name="Garg A."/>
            <person name="Pachikara N."/>
            <person name="Randazzo S."/>
            <person name="Depoix D."/>
            <person name="Carcy B."/>
            <person name="Delbecq S."/>
            <person name="Frutos R."/>
            <person name="Silva J.C."/>
            <person name="Sutton R."/>
            <person name="Krause P.J."/>
            <person name="Mamoun C.B."/>
        </authorList>
    </citation>
    <scope>NUCLEOTIDE SEQUENCE [LARGE SCALE GENOMIC DNA]</scope>
    <source>
        <strain evidence="7 8">RI</strain>
    </source>
</reference>
<dbReference type="InterPro" id="IPR009286">
    <property type="entry name" value="Ins_P5_2-kin"/>
</dbReference>
<dbReference type="Pfam" id="PF06090">
    <property type="entry name" value="Ins_P5_2-kin"/>
    <property type="match status" value="1"/>
</dbReference>
<evidence type="ECO:0000256" key="2">
    <source>
        <dbReference type="ARBA" id="ARBA00022679"/>
    </source>
</evidence>
<evidence type="ECO:0000256" key="1">
    <source>
        <dbReference type="ARBA" id="ARBA00012023"/>
    </source>
</evidence>
<name>A0A1R4AAA0_BABMR</name>
<dbReference type="EC" id="2.7.1.158" evidence="1 6"/>
<dbReference type="OrthoDB" id="364694at2759"/>
<reference evidence="7 8" key="1">
    <citation type="journal article" date="2012" name="Nucleic Acids Res.">
        <title>Sequencing of the smallest Apicomplexan genome from the human pathogen Babesia microti.</title>
        <authorList>
            <person name="Cornillot E."/>
            <person name="Hadj-Kaddour K."/>
            <person name="Dassouli A."/>
            <person name="Noel B."/>
            <person name="Ranwez V."/>
            <person name="Vacherie B."/>
            <person name="Augagneur Y."/>
            <person name="Bres V."/>
            <person name="Duclos A."/>
            <person name="Randazzo S."/>
            <person name="Carcy B."/>
            <person name="Debierre-Grockiego F."/>
            <person name="Delbecq S."/>
            <person name="Moubri-Menage K."/>
            <person name="Shams-Eldin H."/>
            <person name="Usmani-Brown S."/>
            <person name="Bringaud F."/>
            <person name="Wincker P."/>
            <person name="Vivares C.P."/>
            <person name="Schwarz R.T."/>
            <person name="Schetters T.P."/>
            <person name="Krause P.J."/>
            <person name="Gorenflot A."/>
            <person name="Berry V."/>
            <person name="Barbe V."/>
            <person name="Ben Mamoun C."/>
        </authorList>
    </citation>
    <scope>NUCLEOTIDE SEQUENCE [LARGE SCALE GENOMIC DNA]</scope>
    <source>
        <strain evidence="7 8">RI</strain>
    </source>
</reference>
<evidence type="ECO:0000256" key="6">
    <source>
        <dbReference type="RuleBase" id="RU364126"/>
    </source>
</evidence>
<keyword evidence="3 6" id="KW-0547">Nucleotide-binding</keyword>
<dbReference type="PANTHER" id="PTHR14456">
    <property type="entry name" value="INOSITOL POLYPHOSPHATE KINASE 1"/>
    <property type="match status" value="1"/>
</dbReference>
<dbReference type="GO" id="GO:0032958">
    <property type="term" value="P:inositol phosphate biosynthetic process"/>
    <property type="evidence" value="ECO:0007669"/>
    <property type="project" value="TreeGrafter"/>
</dbReference>
<dbReference type="GO" id="GO:0005634">
    <property type="term" value="C:nucleus"/>
    <property type="evidence" value="ECO:0007669"/>
    <property type="project" value="TreeGrafter"/>
</dbReference>
<dbReference type="Proteomes" id="UP000002899">
    <property type="component" value="Chromosome II"/>
</dbReference>
<accession>A0A1R4AAA0</accession>
<evidence type="ECO:0000256" key="4">
    <source>
        <dbReference type="ARBA" id="ARBA00022777"/>
    </source>
</evidence>
<evidence type="ECO:0000256" key="5">
    <source>
        <dbReference type="ARBA" id="ARBA00022840"/>
    </source>
</evidence>
<dbReference type="GO" id="GO:0005524">
    <property type="term" value="F:ATP binding"/>
    <property type="evidence" value="ECO:0007669"/>
    <property type="project" value="UniProtKB-KW"/>
</dbReference>
<proteinExistence type="predicted"/>
<evidence type="ECO:0000313" key="8">
    <source>
        <dbReference type="Proteomes" id="UP000002899"/>
    </source>
</evidence>
<dbReference type="VEuPathDB" id="PiroplasmaDB:BMR1_02g01700"/>